<dbReference type="PANTHER" id="PTHR43739:SF5">
    <property type="entry name" value="EXO-ALPHA-SIALIDASE"/>
    <property type="match status" value="1"/>
</dbReference>
<reference evidence="8 9" key="1">
    <citation type="submission" date="2014-10" db="EMBL/GenBank/DDBJ databases">
        <title>Draft genome of anammox bacterium scalindua brodae, obtained using differential coverage binning of sequence data from two enrichment reactors.</title>
        <authorList>
            <person name="Speth D.R."/>
            <person name="Russ L."/>
            <person name="Kartal B."/>
            <person name="Op den Camp H.J."/>
            <person name="Dutilh B.E."/>
            <person name="Jetten M.S."/>
        </authorList>
    </citation>
    <scope>NUCLEOTIDE SEQUENCE [LARGE SCALE GENOMIC DNA]</scope>
    <source>
        <strain evidence="8">RU1</strain>
    </source>
</reference>
<feature type="domain" description="HYDIN/VesB/CFA65-like Ig-like" evidence="7">
    <location>
        <begin position="1191"/>
        <end position="1277"/>
    </location>
</feature>
<evidence type="ECO:0000256" key="6">
    <source>
        <dbReference type="SAM" id="MobiDB-lite"/>
    </source>
</evidence>
<proteinExistence type="predicted"/>
<dbReference type="GO" id="GO:0005737">
    <property type="term" value="C:cytoplasm"/>
    <property type="evidence" value="ECO:0007669"/>
    <property type="project" value="UniProtKB-SubCell"/>
</dbReference>
<keyword evidence="3" id="KW-0963">Cytoplasm</keyword>
<dbReference type="InterPro" id="IPR053879">
    <property type="entry name" value="HYDIN_VesB_CFA65-like_Ig"/>
</dbReference>
<feature type="region of interest" description="Disordered" evidence="6">
    <location>
        <begin position="1263"/>
        <end position="1283"/>
    </location>
</feature>
<dbReference type="SUPFAM" id="SSF110296">
    <property type="entry name" value="Oligoxyloglucan reducing end-specific cellobiohydrolase"/>
    <property type="match status" value="1"/>
</dbReference>
<dbReference type="EMBL" id="JRYO01000153">
    <property type="protein sequence ID" value="KHE92068.1"/>
    <property type="molecule type" value="Genomic_DNA"/>
</dbReference>
<keyword evidence="4" id="KW-0969">Cilium</keyword>
<keyword evidence="5" id="KW-0966">Cell projection</keyword>
<evidence type="ECO:0000259" key="7">
    <source>
        <dbReference type="Pfam" id="PF22544"/>
    </source>
</evidence>
<evidence type="ECO:0000313" key="8">
    <source>
        <dbReference type="EMBL" id="KHE92068.1"/>
    </source>
</evidence>
<dbReference type="InterPro" id="IPR013783">
    <property type="entry name" value="Ig-like_fold"/>
</dbReference>
<dbReference type="NCBIfam" id="NF012200">
    <property type="entry name" value="choice_anch_D"/>
    <property type="match status" value="3"/>
</dbReference>
<dbReference type="PANTHER" id="PTHR43739">
    <property type="entry name" value="XYLOGLUCANASE (EUROFUNG)"/>
    <property type="match status" value="1"/>
</dbReference>
<dbReference type="Gene3D" id="2.60.40.10">
    <property type="entry name" value="Immunoglobulins"/>
    <property type="match status" value="3"/>
</dbReference>
<protein>
    <recommendedName>
        <fullName evidence="7">HYDIN/VesB/CFA65-like Ig-like domain-containing protein</fullName>
    </recommendedName>
</protein>
<evidence type="ECO:0000256" key="1">
    <source>
        <dbReference type="ARBA" id="ARBA00004138"/>
    </source>
</evidence>
<comment type="caution">
    <text evidence="8">The sequence shown here is derived from an EMBL/GenBank/DDBJ whole genome shotgun (WGS) entry which is preliminary data.</text>
</comment>
<dbReference type="InterPro" id="IPR052025">
    <property type="entry name" value="Xyloglucanase_GH74"/>
</dbReference>
<dbReference type="eggNOG" id="COG1404">
    <property type="taxonomic scope" value="Bacteria"/>
</dbReference>
<evidence type="ECO:0000313" key="9">
    <source>
        <dbReference type="Proteomes" id="UP000030652"/>
    </source>
</evidence>
<accession>A0A0B0ELQ8</accession>
<dbReference type="GO" id="GO:0010411">
    <property type="term" value="P:xyloglucan metabolic process"/>
    <property type="evidence" value="ECO:0007669"/>
    <property type="project" value="TreeGrafter"/>
</dbReference>
<gene>
    <name evidence="8" type="ORF">SCABRO_02190</name>
</gene>
<dbReference type="Gene3D" id="2.130.10.10">
    <property type="entry name" value="YVTN repeat-like/Quinoprotein amine dehydrogenase"/>
    <property type="match status" value="3"/>
</dbReference>
<evidence type="ECO:0000256" key="5">
    <source>
        <dbReference type="ARBA" id="ARBA00023273"/>
    </source>
</evidence>
<feature type="compositionally biased region" description="Polar residues" evidence="6">
    <location>
        <begin position="1263"/>
        <end position="1272"/>
    </location>
</feature>
<comment type="subcellular location">
    <subcellularLocation>
        <location evidence="1">Cell projection</location>
        <location evidence="1">Cilium</location>
    </subcellularLocation>
    <subcellularLocation>
        <location evidence="2">Cytoplasm</location>
    </subcellularLocation>
</comment>
<dbReference type="InterPro" id="IPR036278">
    <property type="entry name" value="Sialidase_sf"/>
</dbReference>
<dbReference type="Pfam" id="PF22544">
    <property type="entry name" value="HYDIN_VesB_CFA65-like_Ig"/>
    <property type="match status" value="2"/>
</dbReference>
<name>A0A0B0ELQ8_9BACT</name>
<sequence length="1283" mass="140827">MRLRVIVILLLSTIFTFTIQSQVRAIIEWEQIGPNGGDQFDIKISPTYPNILFALANANLHRSINAGESWEQILPNKMSWYGIMSLAFDPFDPDHIFITNGEWGVWESFDLGDNWTSLNEGLPFREGSQVSYCPVVSLAFDVNGRLYAGIGLSEDLAPPHSWVYSYDNASSTWKPDGIGIQVTATGLTQKISTLLIVDEACQLWAMVYGAGIYIYENGAWSPKNGDLPLDALKATCFLPDHSNSNHLFLGTDHNWIYETTNGGQNWSVMALHDELVGLDTLPLLYTIGMDPNNSQIIYAVTRDYSESIELPVFRPNQGQMSGQGLYVSFNSGLEWSRTSEFFFRATIDPSETITSEIPPYGDVTRSRTWYRTSGGVHSLQKSEDGGITYQTITNGINSTWINKIWNYSVLVGIDSRLFAAAEAGISLRIDGTSTWKMQRPVNDYLYTWSFAEDYSDNKYIFYGTGNPAWSFEDQRGVYRINHEDCFGEGCSPGDQLLENIGVWNIITTPAQHNKIYVATQEKGIMVSSDHGSSWNNFNEGIVLPESITDILLDDLGEPYLASSRTNNGNFISEPPQSYFPSKDEEGTVYFYNHETLKWQPTSDITMATYDLELDPHDLLTLYAATAQGIYKSTDGINWEVVLSDKSTMDLLIDPIKPGYFYAATDTGLLRSTDGGEQWNKMSGGLSRDFVFTLDFDEATGILYAGTAGQSVFRLLPDENPQPLLTLTPERLDFDTIPIGFNQDLYFIIKNDGEANLIVNDIIPGDASFTLPDISIPIILTPGNEYTARLRYTSQSVGIVNSHLTIQSNSSETSSYDFFVSGEGRDVVPPVPDIRVNGSNAGITVPNGVPIQIECSLSAGDYVGRDADYWIRLTMPDLTTHWLVQSQGLVSSTTPIPLECLPIANITSPISMTLPNMPSGNYEIYFAVDDGGCDNILDGTWSKVVNFTVAQTSPELKPFPPSLDFGEASIGFDKTAGTHIVNIGESDLIINSIDFNSSDFELTTPLSFPITISQGANVKISVTFTPSITGPQTTTMTINDNDPEDPAFSIPLSGSGRGAVLPVPDIKINGSSDVGITIPNGVPINIECYLSAGDYVGRDADYWIRLTMPDLTTHWLVQSQGLVSSATSIPLECLPIANITSPISMTLPNMPSGNYEIYFAVDDGGCDNILDGTWSKVVNFTVAQTSPELKPFPPSLDFGEASIGFDKTAGTHIVNIGESDLIINSIDFNSSDFELTTPLSFPITISQGANVKISVTFTPSITGPQTTTMTINDNDPEDPAFSIP</sequence>
<feature type="non-terminal residue" evidence="8">
    <location>
        <position position="1283"/>
    </location>
</feature>
<evidence type="ECO:0000256" key="2">
    <source>
        <dbReference type="ARBA" id="ARBA00004496"/>
    </source>
</evidence>
<dbReference type="SUPFAM" id="SSF50939">
    <property type="entry name" value="Sialidases"/>
    <property type="match status" value="1"/>
</dbReference>
<evidence type="ECO:0000256" key="4">
    <source>
        <dbReference type="ARBA" id="ARBA00023069"/>
    </source>
</evidence>
<organism evidence="8 9">
    <name type="scientific">Candidatus Scalindua brodae</name>
    <dbReference type="NCBI Taxonomy" id="237368"/>
    <lineage>
        <taxon>Bacteria</taxon>
        <taxon>Pseudomonadati</taxon>
        <taxon>Planctomycetota</taxon>
        <taxon>Candidatus Brocadiia</taxon>
        <taxon>Candidatus Brocadiales</taxon>
        <taxon>Candidatus Scalinduaceae</taxon>
        <taxon>Candidatus Scalindua</taxon>
    </lineage>
</organism>
<evidence type="ECO:0000256" key="3">
    <source>
        <dbReference type="ARBA" id="ARBA00022490"/>
    </source>
</evidence>
<feature type="domain" description="HYDIN/VesB/CFA65-like Ig-like" evidence="7">
    <location>
        <begin position="958"/>
        <end position="1044"/>
    </location>
</feature>
<dbReference type="InterPro" id="IPR015943">
    <property type="entry name" value="WD40/YVTN_repeat-like_dom_sf"/>
</dbReference>
<dbReference type="Proteomes" id="UP000030652">
    <property type="component" value="Unassembled WGS sequence"/>
</dbReference>
<dbReference type="eggNOG" id="COG4447">
    <property type="taxonomic scope" value="Bacteria"/>
</dbReference>